<evidence type="ECO:0000256" key="1">
    <source>
        <dbReference type="SAM" id="SignalP"/>
    </source>
</evidence>
<feature type="chain" id="PRO_5046898551" evidence="1">
    <location>
        <begin position="21"/>
        <end position="248"/>
    </location>
</feature>
<protein>
    <submittedName>
        <fullName evidence="3">PorT family protein</fullName>
    </submittedName>
</protein>
<evidence type="ECO:0000313" key="3">
    <source>
        <dbReference type="EMBL" id="MBW4768802.1"/>
    </source>
</evidence>
<evidence type="ECO:0000259" key="2">
    <source>
        <dbReference type="Pfam" id="PF13568"/>
    </source>
</evidence>
<dbReference type="InterPro" id="IPR025665">
    <property type="entry name" value="Beta-barrel_OMP_2"/>
</dbReference>
<dbReference type="Pfam" id="PF13568">
    <property type="entry name" value="OMP_b-brl_2"/>
    <property type="match status" value="1"/>
</dbReference>
<name>A0ABS6YC06_9BACT</name>
<sequence length="248" mass="28362">MKRKIKALLLALIISSTASAQYQAVQNRPYTDLRTFHFGVTLGTHVQDIELKNIGPQDILYPDGTTKNSNISVEQDRWDAGFHVGVLGELRISTHFQLRIAPTMYFGTRHLILRDELEKAATGKIIEQRQELKTAYISTPAELIFAAPRVNNHRPYVVLGFNPMINLSGKESDYIKLKRYDAFAEIGVGCDFYLPFFKLRPELKFMYSLINSIDANHIKNTKAENMIPYTHAVKEARTKMIALSFYFE</sequence>
<dbReference type="EMBL" id="JAHXCT010000002">
    <property type="protein sequence ID" value="MBW4768802.1"/>
    <property type="molecule type" value="Genomic_DNA"/>
</dbReference>
<comment type="caution">
    <text evidence="3">The sequence shown here is derived from an EMBL/GenBank/DDBJ whole genome shotgun (WGS) entry which is preliminary data.</text>
</comment>
<evidence type="ECO:0000313" key="4">
    <source>
        <dbReference type="Proteomes" id="UP000788426"/>
    </source>
</evidence>
<dbReference type="Proteomes" id="UP000788426">
    <property type="component" value="Unassembled WGS sequence"/>
</dbReference>
<keyword evidence="4" id="KW-1185">Reference proteome</keyword>
<accession>A0ABS6YC06</accession>
<gene>
    <name evidence="3" type="ORF">KZO38_03375</name>
</gene>
<feature type="signal peptide" evidence="1">
    <location>
        <begin position="1"/>
        <end position="20"/>
    </location>
</feature>
<keyword evidence="1" id="KW-0732">Signal</keyword>
<proteinExistence type="predicted"/>
<feature type="domain" description="Outer membrane protein beta-barrel" evidence="2">
    <location>
        <begin position="26"/>
        <end position="213"/>
    </location>
</feature>
<dbReference type="RefSeq" id="WP_219479873.1">
    <property type="nucleotide sequence ID" value="NZ_JAHXCT010000002.1"/>
</dbReference>
<organism evidence="3 4">
    <name type="scientific">Hoylesella nanceiensis</name>
    <dbReference type="NCBI Taxonomy" id="425941"/>
    <lineage>
        <taxon>Bacteria</taxon>
        <taxon>Pseudomonadati</taxon>
        <taxon>Bacteroidota</taxon>
        <taxon>Bacteroidia</taxon>
        <taxon>Bacteroidales</taxon>
        <taxon>Prevotellaceae</taxon>
        <taxon>Hoylesella</taxon>
    </lineage>
</organism>
<reference evidence="3 4" key="1">
    <citation type="submission" date="2021-07" db="EMBL/GenBank/DDBJ databases">
        <title>Genomic diversity and antimicrobial resistance of Prevotella spp. isolated from chronic lung disease airways.</title>
        <authorList>
            <person name="Webb K.A."/>
            <person name="Olagoke O.S."/>
            <person name="Baird T."/>
            <person name="Neill J."/>
            <person name="Pham A."/>
            <person name="Wells T.J."/>
            <person name="Ramsay K.A."/>
            <person name="Bell S.C."/>
            <person name="Sarovich D.S."/>
            <person name="Price E.P."/>
        </authorList>
    </citation>
    <scope>NUCLEOTIDE SEQUENCE [LARGE SCALE GENOMIC DNA]</scope>
    <source>
        <strain evidence="3 4">SCHI0011.S.12</strain>
    </source>
</reference>